<feature type="domain" description="Glycosyltransferase 2-like" evidence="16">
    <location>
        <begin position="258"/>
        <end position="436"/>
    </location>
</feature>
<evidence type="ECO:0000256" key="11">
    <source>
        <dbReference type="ARBA" id="ARBA00023277"/>
    </source>
</evidence>
<comment type="subcellular location">
    <subcellularLocation>
        <location evidence="2">Membrane</location>
        <topology evidence="2">Multi-pass membrane protein</topology>
    </subcellularLocation>
</comment>
<keyword evidence="18" id="KW-1185">Reference proteome</keyword>
<keyword evidence="5" id="KW-0328">Glycosyltransferase</keyword>
<keyword evidence="6" id="KW-0808">Transferase</keyword>
<evidence type="ECO:0000256" key="7">
    <source>
        <dbReference type="ARBA" id="ARBA00022692"/>
    </source>
</evidence>
<feature type="compositionally biased region" description="Basic and acidic residues" evidence="13">
    <location>
        <begin position="10"/>
        <end position="24"/>
    </location>
</feature>
<dbReference type="Pfam" id="PF13632">
    <property type="entry name" value="Glyco_trans_2_3"/>
    <property type="match status" value="1"/>
</dbReference>
<keyword evidence="12" id="KW-0624">Polysaccharide degradation</keyword>
<feature type="domain" description="Glycoside hydrolase family 9" evidence="15">
    <location>
        <begin position="999"/>
        <end position="1171"/>
    </location>
</feature>
<evidence type="ECO:0000259" key="16">
    <source>
        <dbReference type="Pfam" id="PF13632"/>
    </source>
</evidence>
<sequence length="1810" mass="197908">MHAALTHQSECFESRAVTEGDKESNGQSDPRTTVEEATGQMTTPIQHKWNWIPILLLATFSLIATFYMYIRVTTLTSSYASFILFVEFLGLSSFVPYGILLCRGIYPTGSKGLPQASDDELRQNQSLQEPKYRVHVLIPCYKEPLEVIKATVVAAMEAHLPSLTHRCVYLLDDGGSDEKRFFIESLGSEEVKYITGRERKPGQINGKSENLNNALRNHIFSEFQRSSLAVTDTLGRRKATSCPAASGTNWEQIPLNELIVVFDADMRARTDFFLKTLEVMADQTCQLVLTPQAFHNIEPDKDLFNNINKQFWEYWLPGAFAWGYIACTGTNFVIGAKALASCGWFPNTTITEDYALGMELKKRGYKATYLLQYLAEGEAPDEARNVFQQRSRWTKGHYQVFFSLANPLLNSGLPFIQRLWYCYAAWAPFCNTVTTPAFLLVPFMSIVFGYHPVSISFDYILASTLLLTSILSVQFYVKDLQDLRSMWYVNISNTVLWFTQTKALCNTLLARFANRALTFKVTAKSKGSGSDKDGMREVLLTVQPSHRSGTSPQGSKNHRRHITSDEHLITSPGPLKLPMKTSKNKQHKLSLQRYSQSNMPSELQPLQSSAPTTLEKGHTSRVTKGATTPYPSTGAPHDVASQQGVLQLQDSLRSMKSLSTGEEGAHHQSILDGQHPPSSEDSSRISSPKSWGSSNHHVSRDMMLLSPVMTKGGQQTRMSRGGDYIGPGSPIHVSGLRARTSQGVASSRLGRKGLAADYAPRGSPASDAVALSIMPTPTSMDYSGNSTPGQHKFGESQQHSPAYMRDPVSSSSSSSWVRSVFNACYLRVKALFLALRPQHMHNFGEMMDPVALLSMFLFCIITGCLGVWQLVSSSAAGSGTVAISFVLNSPIGGSPFLVIATVWAFYNAVPPYLFLHYIASSGRSFSLAAKWLCIFSNCILFGSMIFAWMIIPTVVSPSDALGLAINNLYPNSIVQDTNMNYVFVSGLEATPINTLGSSANLSGGLLTSDNVKYGMPLSYSLTMLSWALLKFPQAFNGREQPLLDTLRAGASYLIKCDINPGSLSNPLYVAQVGNGADYLTLSNPGYDPVRQGKVWTSPTQDPQLTGSAQRLVWILTGDSVGADLLSSASAALAAVGLVFQSRDPTFSQAAINKAQQVYRFATSQDTSPQSYCAFVPCTANVSVTNQVVTKPFIVTNASSTDANPECFYIEWITKTCRIGYTLQDCVDQLSVNKDVYTGRLDCCNTLYNPNVTSVAPQGLCAVPQGQWSCFVADSSERTCFQRQIDPMTGQGCTGKELLVYPDSLSCCESLVLSGAIVPDGAKAGVGVCSKAGLDSSFKQCWVPSVSLGTCLKMNGTGCSTFGVETSYGTSLGCCNRLMELIITSSGISANPSGFVVTPTGVCSTTGNPSHRRSLLQASMTSDVQPWTIPIFSQAQTCSDGSCLVQQLSEIVEVPLYNSTSVFDDMAWGGAWLYMATGNPTYLGQAQRYLGRHYLEDINEYTLYNDRDYYVSSWNNVAWLTNVMLAELTGDSQYHQRLSILLGAWVYGGSVSSPDYVIPPMQTSSKYNPSNPKLQNFTDPQTGVTYLVIPDCYPKAPYEEDCFDGIDDDCNGYIDRFDVACGLFPVQYTPKNLAFSSAPSLPNSATTAFISLIYSDQLSTQQSTQLECWSLGQATYMLGGNQGVNSFVVGYGDDAPTIVQQMASSCPPAGPSSNQSNQSLDILCSWDSGFFPSIANPRLDLVKGALVWGPNKWTDAFPDTSRLSDDTRVRLEDNVGFTGLLAGLESKRVNINTCFLGHGVWQKFVQTSGDI</sequence>
<dbReference type="EC" id="3.2.1.4" evidence="4"/>
<dbReference type="PANTHER" id="PTHR43867:SF2">
    <property type="entry name" value="CELLULOSE SYNTHASE CATALYTIC SUBUNIT A [UDP-FORMING]"/>
    <property type="match status" value="1"/>
</dbReference>
<dbReference type="STRING" id="1157962.A0A250XPW8"/>
<dbReference type="OrthoDB" id="2017386at2759"/>
<dbReference type="Pfam" id="PF00759">
    <property type="entry name" value="Glyco_hydro_9"/>
    <property type="match status" value="2"/>
</dbReference>
<feature type="compositionally biased region" description="Polar residues" evidence="13">
    <location>
        <begin position="620"/>
        <end position="631"/>
    </location>
</feature>
<evidence type="ECO:0000256" key="14">
    <source>
        <dbReference type="SAM" id="Phobius"/>
    </source>
</evidence>
<feature type="transmembrane region" description="Helical" evidence="14">
    <location>
        <begin position="891"/>
        <end position="915"/>
    </location>
</feature>
<feature type="transmembrane region" description="Helical" evidence="14">
    <location>
        <begin position="420"/>
        <end position="447"/>
    </location>
</feature>
<evidence type="ECO:0000256" key="10">
    <source>
        <dbReference type="ARBA" id="ARBA00023136"/>
    </source>
</evidence>
<evidence type="ECO:0000256" key="13">
    <source>
        <dbReference type="SAM" id="MobiDB-lite"/>
    </source>
</evidence>
<dbReference type="InterPro" id="IPR008928">
    <property type="entry name" value="6-hairpin_glycosidase_sf"/>
</dbReference>
<dbReference type="GO" id="GO:0030245">
    <property type="term" value="P:cellulose catabolic process"/>
    <property type="evidence" value="ECO:0007669"/>
    <property type="project" value="UniProtKB-KW"/>
</dbReference>
<feature type="region of interest" description="Disordered" evidence="13">
    <location>
        <begin position="779"/>
        <end position="806"/>
    </location>
</feature>
<feature type="transmembrane region" description="Helical" evidence="14">
    <location>
        <begin position="51"/>
        <end position="70"/>
    </location>
</feature>
<protein>
    <recommendedName>
        <fullName evidence="4">cellulase</fullName>
        <ecNumber evidence="4">3.2.1.4</ecNumber>
    </recommendedName>
</protein>
<dbReference type="Proteomes" id="UP000232323">
    <property type="component" value="Unassembled WGS sequence"/>
</dbReference>
<proteinExistence type="inferred from homology"/>
<feature type="transmembrane region" description="Helical" evidence="14">
    <location>
        <begin position="850"/>
        <end position="871"/>
    </location>
</feature>
<dbReference type="GO" id="GO:0016020">
    <property type="term" value="C:membrane"/>
    <property type="evidence" value="ECO:0007669"/>
    <property type="project" value="UniProtKB-SubCell"/>
</dbReference>
<feature type="compositionally biased region" description="Polar residues" evidence="13">
    <location>
        <begin position="779"/>
        <end position="800"/>
    </location>
</feature>
<dbReference type="InterPro" id="IPR012341">
    <property type="entry name" value="6hp_glycosidase-like_sf"/>
</dbReference>
<keyword evidence="9" id="KW-0136">Cellulose degradation</keyword>
<evidence type="ECO:0000256" key="6">
    <source>
        <dbReference type="ARBA" id="ARBA00022679"/>
    </source>
</evidence>
<dbReference type="SUPFAM" id="SSF48208">
    <property type="entry name" value="Six-hairpin glycosidases"/>
    <property type="match status" value="2"/>
</dbReference>
<feature type="transmembrane region" description="Helical" evidence="14">
    <location>
        <begin position="82"/>
        <end position="102"/>
    </location>
</feature>
<feature type="region of interest" description="Disordered" evidence="13">
    <location>
        <begin position="1"/>
        <end position="37"/>
    </location>
</feature>
<evidence type="ECO:0000256" key="5">
    <source>
        <dbReference type="ARBA" id="ARBA00022676"/>
    </source>
</evidence>
<evidence type="ECO:0000256" key="1">
    <source>
        <dbReference type="ARBA" id="ARBA00000966"/>
    </source>
</evidence>
<keyword evidence="7 14" id="KW-0812">Transmembrane</keyword>
<dbReference type="EMBL" id="BEGY01000144">
    <property type="protein sequence ID" value="GAX84989.1"/>
    <property type="molecule type" value="Genomic_DNA"/>
</dbReference>
<evidence type="ECO:0000256" key="9">
    <source>
        <dbReference type="ARBA" id="ARBA00023001"/>
    </source>
</evidence>
<dbReference type="Gene3D" id="1.50.10.10">
    <property type="match status" value="3"/>
</dbReference>
<evidence type="ECO:0000256" key="4">
    <source>
        <dbReference type="ARBA" id="ARBA00012601"/>
    </source>
</evidence>
<evidence type="ECO:0000313" key="18">
    <source>
        <dbReference type="Proteomes" id="UP000232323"/>
    </source>
</evidence>
<feature type="compositionally biased region" description="Polar residues" evidence="13">
    <location>
        <begin position="592"/>
        <end position="612"/>
    </location>
</feature>
<feature type="transmembrane region" description="Helical" evidence="14">
    <location>
        <begin position="927"/>
        <end position="951"/>
    </location>
</feature>
<dbReference type="GO" id="GO:0016757">
    <property type="term" value="F:glycosyltransferase activity"/>
    <property type="evidence" value="ECO:0007669"/>
    <property type="project" value="UniProtKB-KW"/>
</dbReference>
<evidence type="ECO:0000259" key="15">
    <source>
        <dbReference type="Pfam" id="PF00759"/>
    </source>
</evidence>
<gene>
    <name evidence="17" type="ORF">CEUSTIGMA_g12410.t1</name>
</gene>
<dbReference type="Gene3D" id="3.90.550.10">
    <property type="entry name" value="Spore Coat Polysaccharide Biosynthesis Protein SpsA, Chain A"/>
    <property type="match status" value="1"/>
</dbReference>
<feature type="compositionally biased region" description="Low complexity" evidence="13">
    <location>
        <begin position="676"/>
        <end position="690"/>
    </location>
</feature>
<dbReference type="InterPro" id="IPR050321">
    <property type="entry name" value="Glycosyltr_2/OpgH_subfam"/>
</dbReference>
<dbReference type="InterPro" id="IPR029044">
    <property type="entry name" value="Nucleotide-diphossugar_trans"/>
</dbReference>
<dbReference type="PANTHER" id="PTHR43867">
    <property type="entry name" value="CELLULOSE SYNTHASE CATALYTIC SUBUNIT A [UDP-FORMING]"/>
    <property type="match status" value="1"/>
</dbReference>
<feature type="region of interest" description="Disordered" evidence="13">
    <location>
        <begin position="542"/>
        <end position="640"/>
    </location>
</feature>
<evidence type="ECO:0000256" key="12">
    <source>
        <dbReference type="ARBA" id="ARBA00023326"/>
    </source>
</evidence>
<feature type="domain" description="Glycoside hydrolase family 9" evidence="15">
    <location>
        <begin position="1453"/>
        <end position="1780"/>
    </location>
</feature>
<accession>A0A250XPW8</accession>
<keyword evidence="8 14" id="KW-1133">Transmembrane helix</keyword>
<feature type="region of interest" description="Disordered" evidence="13">
    <location>
        <begin position="655"/>
        <end position="747"/>
    </location>
</feature>
<evidence type="ECO:0000313" key="17">
    <source>
        <dbReference type="EMBL" id="GAX84989.1"/>
    </source>
</evidence>
<dbReference type="PROSITE" id="PS00018">
    <property type="entry name" value="EF_HAND_1"/>
    <property type="match status" value="1"/>
</dbReference>
<evidence type="ECO:0000256" key="8">
    <source>
        <dbReference type="ARBA" id="ARBA00022989"/>
    </source>
</evidence>
<organism evidence="17 18">
    <name type="scientific">Chlamydomonas eustigma</name>
    <dbReference type="NCBI Taxonomy" id="1157962"/>
    <lineage>
        <taxon>Eukaryota</taxon>
        <taxon>Viridiplantae</taxon>
        <taxon>Chlorophyta</taxon>
        <taxon>core chlorophytes</taxon>
        <taxon>Chlorophyceae</taxon>
        <taxon>CS clade</taxon>
        <taxon>Chlamydomonadales</taxon>
        <taxon>Chlamydomonadaceae</taxon>
        <taxon>Chlamydomonas</taxon>
    </lineage>
</organism>
<reference evidence="17 18" key="1">
    <citation type="submission" date="2017-08" db="EMBL/GenBank/DDBJ databases">
        <title>Acidophilic green algal genome provides insights into adaptation to an acidic environment.</title>
        <authorList>
            <person name="Hirooka S."/>
            <person name="Hirose Y."/>
            <person name="Kanesaki Y."/>
            <person name="Higuchi S."/>
            <person name="Fujiwara T."/>
            <person name="Onuma R."/>
            <person name="Era A."/>
            <person name="Ohbayashi R."/>
            <person name="Uzuka A."/>
            <person name="Nozaki H."/>
            <person name="Yoshikawa H."/>
            <person name="Miyagishima S.Y."/>
        </authorList>
    </citation>
    <scope>NUCLEOTIDE SEQUENCE [LARGE SCALE GENOMIC DNA]</scope>
    <source>
        <strain evidence="17 18">NIES-2499</strain>
    </source>
</reference>
<dbReference type="InterPro" id="IPR001701">
    <property type="entry name" value="Glyco_hydro_9"/>
</dbReference>
<feature type="compositionally biased region" description="Polar residues" evidence="13">
    <location>
        <begin position="542"/>
        <end position="555"/>
    </location>
</feature>
<evidence type="ECO:0000256" key="3">
    <source>
        <dbReference type="ARBA" id="ARBA00007072"/>
    </source>
</evidence>
<keyword evidence="10 14" id="KW-0472">Membrane</keyword>
<comment type="catalytic activity">
    <reaction evidence="1">
        <text>Endohydrolysis of (1-&gt;4)-beta-D-glucosidic linkages in cellulose, lichenin and cereal beta-D-glucans.</text>
        <dbReference type="EC" id="3.2.1.4"/>
    </reaction>
</comment>
<dbReference type="InterPro" id="IPR018247">
    <property type="entry name" value="EF_Hand_1_Ca_BS"/>
</dbReference>
<dbReference type="GO" id="GO:0008810">
    <property type="term" value="F:cellulase activity"/>
    <property type="evidence" value="ECO:0007669"/>
    <property type="project" value="UniProtKB-EC"/>
</dbReference>
<evidence type="ECO:0000256" key="2">
    <source>
        <dbReference type="ARBA" id="ARBA00004141"/>
    </source>
</evidence>
<comment type="similarity">
    <text evidence="3">Belongs to the glycosyl hydrolase 9 (cellulase E) family.</text>
</comment>
<dbReference type="InterPro" id="IPR001173">
    <property type="entry name" value="Glyco_trans_2-like"/>
</dbReference>
<dbReference type="SUPFAM" id="SSF53448">
    <property type="entry name" value="Nucleotide-diphospho-sugar transferases"/>
    <property type="match status" value="1"/>
</dbReference>
<comment type="caution">
    <text evidence="17">The sequence shown here is derived from an EMBL/GenBank/DDBJ whole genome shotgun (WGS) entry which is preliminary data.</text>
</comment>
<name>A0A250XPW8_9CHLO</name>
<feature type="transmembrane region" description="Helical" evidence="14">
    <location>
        <begin position="459"/>
        <end position="477"/>
    </location>
</feature>
<keyword evidence="11" id="KW-0119">Carbohydrate metabolism</keyword>